<dbReference type="RefSeq" id="WP_354597468.1">
    <property type="nucleotide sequence ID" value="NZ_CP136798.1"/>
</dbReference>
<name>A0AAU8KGG4_9ACTN</name>
<reference evidence="1" key="1">
    <citation type="submission" date="2023-10" db="EMBL/GenBank/DDBJ databases">
        <title>Complete genome sequence of Streptomyces sp. JL1001.</title>
        <authorList>
            <person name="Jiang L."/>
        </authorList>
    </citation>
    <scope>NUCLEOTIDE SEQUENCE</scope>
    <source>
        <strain evidence="1">JL1001</strain>
    </source>
</reference>
<sequence length="110" mass="11738">MTASAVVVRRSVLGRACPACEETRCVDPAECLYFLTSRPWADCSECAGSGWAGEDDCLSVFCWACNGSGLVEHTARSIVHATVSPRARVRHQAHVERLSAEVSESVAVAA</sequence>
<proteinExistence type="predicted"/>
<dbReference type="EMBL" id="CP136798">
    <property type="protein sequence ID" value="XCN15455.1"/>
    <property type="molecule type" value="Genomic_DNA"/>
</dbReference>
<evidence type="ECO:0000313" key="1">
    <source>
        <dbReference type="EMBL" id="XCN15455.1"/>
    </source>
</evidence>
<organism evidence="1">
    <name type="scientific">Streptomyces sp. JL1001</name>
    <dbReference type="NCBI Taxonomy" id="3078227"/>
    <lineage>
        <taxon>Bacteria</taxon>
        <taxon>Bacillati</taxon>
        <taxon>Actinomycetota</taxon>
        <taxon>Actinomycetes</taxon>
        <taxon>Kitasatosporales</taxon>
        <taxon>Streptomycetaceae</taxon>
        <taxon>Streptomyces</taxon>
    </lineage>
</organism>
<accession>A0AAU8KGG4</accession>
<dbReference type="Gene3D" id="6.20.20.10">
    <property type="match status" value="1"/>
</dbReference>
<gene>
    <name evidence="1" type="ORF">R1Y80_18210</name>
</gene>
<protein>
    <submittedName>
        <fullName evidence="1">Uncharacterized protein</fullName>
    </submittedName>
</protein>
<dbReference type="AlphaFoldDB" id="A0AAU8KGG4"/>